<reference evidence="3 4" key="1">
    <citation type="journal article" date="2023" name="Plants (Basel)">
        <title>Bridging the Gap: Combining Genomics and Transcriptomics Approaches to Understand Stylosanthes scabra, an Orphan Legume from the Brazilian Caatinga.</title>
        <authorList>
            <person name="Ferreira-Neto J.R.C."/>
            <person name="da Silva M.D."/>
            <person name="Binneck E."/>
            <person name="de Melo N.F."/>
            <person name="da Silva R.H."/>
            <person name="de Melo A.L.T.M."/>
            <person name="Pandolfi V."/>
            <person name="Bustamante F.O."/>
            <person name="Brasileiro-Vidal A.C."/>
            <person name="Benko-Iseppon A.M."/>
        </authorList>
    </citation>
    <scope>NUCLEOTIDE SEQUENCE [LARGE SCALE GENOMIC DNA]</scope>
    <source>
        <tissue evidence="3">Leaves</tissue>
    </source>
</reference>
<gene>
    <name evidence="3" type="ORF">PIB30_073246</name>
</gene>
<evidence type="ECO:0000313" key="4">
    <source>
        <dbReference type="Proteomes" id="UP001341840"/>
    </source>
</evidence>
<keyword evidence="4" id="KW-1185">Reference proteome</keyword>
<feature type="coiled-coil region" evidence="1">
    <location>
        <begin position="133"/>
        <end position="206"/>
    </location>
</feature>
<feature type="compositionally biased region" description="Basic and acidic residues" evidence="2">
    <location>
        <begin position="46"/>
        <end position="55"/>
    </location>
</feature>
<dbReference type="Proteomes" id="UP001341840">
    <property type="component" value="Unassembled WGS sequence"/>
</dbReference>
<feature type="region of interest" description="Disordered" evidence="2">
    <location>
        <begin position="20"/>
        <end position="70"/>
    </location>
</feature>
<sequence length="270" mass="29601">MAGGLDAPIAMRRRLIAKQQISGDKEASSSATVDLTGGTPIVGDPVEPKQSEEKVPSPQSSQAKKRKWVPREVTEEFGTSVNALEKGFNPVPFVDLYLVTQEAEEALEGIEAMDNTIRIQRMLLRAAIHCRYVQREVARIPELQNMLSEKENRIKTLGSRVTELEAKLEGVEKSLNEKVNAAEKKAIELQDSLNKAHEDLASMEKAKVVAEMFALTVVTDIEKTMLEQVSLLAPGIDFSKVSAYNKVVNGHIVEAPSNVLPEVLSSGVPE</sequence>
<evidence type="ECO:0000313" key="3">
    <source>
        <dbReference type="EMBL" id="MED6211390.1"/>
    </source>
</evidence>
<name>A0ABU6YLX0_9FABA</name>
<dbReference type="EMBL" id="JASCZI010242540">
    <property type="protein sequence ID" value="MED6211390.1"/>
    <property type="molecule type" value="Genomic_DNA"/>
</dbReference>
<accession>A0ABU6YLX0</accession>
<proteinExistence type="predicted"/>
<protein>
    <submittedName>
        <fullName evidence="3">Uncharacterized protein</fullName>
    </submittedName>
</protein>
<evidence type="ECO:0000256" key="2">
    <source>
        <dbReference type="SAM" id="MobiDB-lite"/>
    </source>
</evidence>
<evidence type="ECO:0000256" key="1">
    <source>
        <dbReference type="SAM" id="Coils"/>
    </source>
</evidence>
<comment type="caution">
    <text evidence="3">The sequence shown here is derived from an EMBL/GenBank/DDBJ whole genome shotgun (WGS) entry which is preliminary data.</text>
</comment>
<keyword evidence="1" id="KW-0175">Coiled coil</keyword>
<organism evidence="3 4">
    <name type="scientific">Stylosanthes scabra</name>
    <dbReference type="NCBI Taxonomy" id="79078"/>
    <lineage>
        <taxon>Eukaryota</taxon>
        <taxon>Viridiplantae</taxon>
        <taxon>Streptophyta</taxon>
        <taxon>Embryophyta</taxon>
        <taxon>Tracheophyta</taxon>
        <taxon>Spermatophyta</taxon>
        <taxon>Magnoliopsida</taxon>
        <taxon>eudicotyledons</taxon>
        <taxon>Gunneridae</taxon>
        <taxon>Pentapetalae</taxon>
        <taxon>rosids</taxon>
        <taxon>fabids</taxon>
        <taxon>Fabales</taxon>
        <taxon>Fabaceae</taxon>
        <taxon>Papilionoideae</taxon>
        <taxon>50 kb inversion clade</taxon>
        <taxon>dalbergioids sensu lato</taxon>
        <taxon>Dalbergieae</taxon>
        <taxon>Pterocarpus clade</taxon>
        <taxon>Stylosanthes</taxon>
    </lineage>
</organism>